<protein>
    <submittedName>
        <fullName evidence="1">Uncharacterized protein</fullName>
    </submittedName>
</protein>
<proteinExistence type="predicted"/>
<dbReference type="Proteomes" id="UP000054324">
    <property type="component" value="Unassembled WGS sequence"/>
</dbReference>
<keyword evidence="2" id="KW-1185">Reference proteome</keyword>
<dbReference type="AlphaFoldDB" id="A0A074Z3N3"/>
<accession>A0A074Z3N3</accession>
<dbReference type="CTD" id="20325417"/>
<dbReference type="GeneID" id="20325417"/>
<evidence type="ECO:0000313" key="1">
    <source>
        <dbReference type="EMBL" id="KER20132.1"/>
    </source>
</evidence>
<gene>
    <name evidence="1" type="ORF">T265_11249</name>
</gene>
<dbReference type="RefSeq" id="XP_009176120.1">
    <property type="nucleotide sequence ID" value="XM_009177856.1"/>
</dbReference>
<evidence type="ECO:0000313" key="2">
    <source>
        <dbReference type="Proteomes" id="UP000054324"/>
    </source>
</evidence>
<dbReference type="EMBL" id="KL597088">
    <property type="protein sequence ID" value="KER20132.1"/>
    <property type="molecule type" value="Genomic_DNA"/>
</dbReference>
<reference evidence="1 2" key="1">
    <citation type="submission" date="2013-11" db="EMBL/GenBank/DDBJ databases">
        <title>Opisthorchis viverrini - life in the bile duct.</title>
        <authorList>
            <person name="Young N.D."/>
            <person name="Nagarajan N."/>
            <person name="Lin S.J."/>
            <person name="Korhonen P.K."/>
            <person name="Jex A.R."/>
            <person name="Hall R.S."/>
            <person name="Safavi-Hemami H."/>
            <person name="Kaewkong W."/>
            <person name="Bertrand D."/>
            <person name="Gao S."/>
            <person name="Seet Q."/>
            <person name="Wongkham S."/>
            <person name="Teh B.T."/>
            <person name="Wongkham C."/>
            <person name="Intapan P.M."/>
            <person name="Maleewong W."/>
            <person name="Yang X."/>
            <person name="Hu M."/>
            <person name="Wang Z."/>
            <person name="Hofmann A."/>
            <person name="Sternberg P.W."/>
            <person name="Tan P."/>
            <person name="Wang J."/>
            <person name="Gasser R.B."/>
        </authorList>
    </citation>
    <scope>NUCLEOTIDE SEQUENCE [LARGE SCALE GENOMIC DNA]</scope>
</reference>
<name>A0A074Z3N3_OPIVI</name>
<organism evidence="1 2">
    <name type="scientific">Opisthorchis viverrini</name>
    <name type="common">Southeast Asian liver fluke</name>
    <dbReference type="NCBI Taxonomy" id="6198"/>
    <lineage>
        <taxon>Eukaryota</taxon>
        <taxon>Metazoa</taxon>
        <taxon>Spiralia</taxon>
        <taxon>Lophotrochozoa</taxon>
        <taxon>Platyhelminthes</taxon>
        <taxon>Trematoda</taxon>
        <taxon>Digenea</taxon>
        <taxon>Opisthorchiida</taxon>
        <taxon>Opisthorchiata</taxon>
        <taxon>Opisthorchiidae</taxon>
        <taxon>Opisthorchis</taxon>
    </lineage>
</organism>
<sequence>MRDSAGFQPQPPSCDTLLVSYCLAARREHQGWDTASLLKPSQCNYSGKFRPDAGSSGPGFRPSAVISLVVPGIDPLKKRQFETRFPLTECELLNVRLTETRGLRPPDEPQKGQNRSWAVKEFSATLSVVSFIKIDLPFFSECAILQQFYNCLAPSLDLHQLVQ</sequence>
<dbReference type="KEGG" id="ovi:T265_11249"/>